<dbReference type="Proteomes" id="UP000242875">
    <property type="component" value="Unassembled WGS sequence"/>
</dbReference>
<sequence>MTITGPSTTITTTVAPNGGATASGLGTPSETISVIVDGVITITAVIVPDGIATIGELGSELPCSALPPRAITTADVNGQWSSSHCHGGGDGILSHTVPCTVLDGVVVTETVNGVVVTGSITNGGLTLAGAPGASHTTTVTDYFSTETIIASGEVWNTDCFVMTPSILFTEITDTMTSTTSVVTSVSGEAITETFDGHNHLLPRNVPVYYENEVREMPS</sequence>
<reference evidence="2 3" key="1">
    <citation type="journal article" date="2017" name="Mycologia">
        <title>Bifiguratus adelaidae, gen. et sp. nov., a new member of Mucoromycotina in endophytic and soil-dwelling habitats.</title>
        <authorList>
            <person name="Torres-Cruz T.J."/>
            <person name="Billingsley Tobias T.L."/>
            <person name="Almatruk M."/>
            <person name="Hesse C."/>
            <person name="Kuske C.R."/>
            <person name="Desiro A."/>
            <person name="Benucci G.M."/>
            <person name="Bonito G."/>
            <person name="Stajich J.E."/>
            <person name="Dunlap C."/>
            <person name="Arnold A.E."/>
            <person name="Porras-Alfaro A."/>
        </authorList>
    </citation>
    <scope>NUCLEOTIDE SEQUENCE [LARGE SCALE GENOMIC DNA]</scope>
    <source>
        <strain evidence="2 3">AZ0501</strain>
    </source>
</reference>
<dbReference type="EMBL" id="MVBO01000301">
    <property type="protein sequence ID" value="OZJ01567.1"/>
    <property type="molecule type" value="Genomic_DNA"/>
</dbReference>
<protein>
    <submittedName>
        <fullName evidence="2">Uncharacterized protein</fullName>
    </submittedName>
</protein>
<dbReference type="AlphaFoldDB" id="A0A261XT75"/>
<gene>
    <name evidence="2" type="ORF">BZG36_05690</name>
</gene>
<evidence type="ECO:0000256" key="1">
    <source>
        <dbReference type="SAM" id="MobiDB-lite"/>
    </source>
</evidence>
<proteinExistence type="predicted"/>
<comment type="caution">
    <text evidence="2">The sequence shown here is derived from an EMBL/GenBank/DDBJ whole genome shotgun (WGS) entry which is preliminary data.</text>
</comment>
<feature type="region of interest" description="Disordered" evidence="1">
    <location>
        <begin position="1"/>
        <end position="23"/>
    </location>
</feature>
<organism evidence="2 3">
    <name type="scientific">Bifiguratus adelaidae</name>
    <dbReference type="NCBI Taxonomy" id="1938954"/>
    <lineage>
        <taxon>Eukaryota</taxon>
        <taxon>Fungi</taxon>
        <taxon>Fungi incertae sedis</taxon>
        <taxon>Mucoromycota</taxon>
        <taxon>Mucoromycotina</taxon>
        <taxon>Endogonomycetes</taxon>
        <taxon>Endogonales</taxon>
        <taxon>Endogonales incertae sedis</taxon>
        <taxon>Bifiguratus</taxon>
    </lineage>
</organism>
<evidence type="ECO:0000313" key="2">
    <source>
        <dbReference type="EMBL" id="OZJ01567.1"/>
    </source>
</evidence>
<keyword evidence="3" id="KW-1185">Reference proteome</keyword>
<feature type="compositionally biased region" description="Low complexity" evidence="1">
    <location>
        <begin position="1"/>
        <end position="13"/>
    </location>
</feature>
<evidence type="ECO:0000313" key="3">
    <source>
        <dbReference type="Proteomes" id="UP000242875"/>
    </source>
</evidence>
<name>A0A261XT75_9FUNG</name>
<accession>A0A261XT75</accession>